<keyword evidence="2 10" id="KW-1003">Cell membrane</keyword>
<dbReference type="PRINTS" id="PR00245">
    <property type="entry name" value="OLFACTORYR"/>
</dbReference>
<evidence type="ECO:0000256" key="3">
    <source>
        <dbReference type="ARBA" id="ARBA00022606"/>
    </source>
</evidence>
<feature type="domain" description="G-protein coupled receptors family 1 profile" evidence="11">
    <location>
        <begin position="72"/>
        <end position="321"/>
    </location>
</feature>
<dbReference type="PROSITE" id="PS50262">
    <property type="entry name" value="G_PROTEIN_RECEP_F1_2"/>
    <property type="match status" value="1"/>
</dbReference>
<feature type="transmembrane region" description="Helical" evidence="10">
    <location>
        <begin position="175"/>
        <end position="195"/>
    </location>
</feature>
<comment type="caution">
    <text evidence="12">The sequence shown here is derived from an EMBL/GenBank/DDBJ whole genome shotgun (WGS) entry which is preliminary data.</text>
</comment>
<gene>
    <name evidence="12" type="ORF">NXF25_021155</name>
</gene>
<protein>
    <recommendedName>
        <fullName evidence="10">Olfactory receptor</fullName>
    </recommendedName>
</protein>
<dbReference type="InterPro" id="IPR017452">
    <property type="entry name" value="GPCR_Rhodpsn_7TM"/>
</dbReference>
<evidence type="ECO:0000256" key="5">
    <source>
        <dbReference type="ARBA" id="ARBA00022725"/>
    </source>
</evidence>
<feature type="transmembrane region" description="Helical" evidence="10">
    <location>
        <begin position="144"/>
        <end position="163"/>
    </location>
</feature>
<keyword evidence="8 9" id="KW-0807">Transducer</keyword>
<accession>A0AAW1B762</accession>
<organism evidence="12 13">
    <name type="scientific">Crotalus adamanteus</name>
    <name type="common">Eastern diamondback rattlesnake</name>
    <dbReference type="NCBI Taxonomy" id="8729"/>
    <lineage>
        <taxon>Eukaryota</taxon>
        <taxon>Metazoa</taxon>
        <taxon>Chordata</taxon>
        <taxon>Craniata</taxon>
        <taxon>Vertebrata</taxon>
        <taxon>Euteleostomi</taxon>
        <taxon>Lepidosauria</taxon>
        <taxon>Squamata</taxon>
        <taxon>Bifurcata</taxon>
        <taxon>Unidentata</taxon>
        <taxon>Episquamata</taxon>
        <taxon>Toxicofera</taxon>
        <taxon>Serpentes</taxon>
        <taxon>Colubroidea</taxon>
        <taxon>Viperidae</taxon>
        <taxon>Crotalinae</taxon>
        <taxon>Crotalus</taxon>
    </lineage>
</organism>
<dbReference type="PANTHER" id="PTHR26453">
    <property type="entry name" value="OLFACTORY RECEPTOR"/>
    <property type="match status" value="1"/>
</dbReference>
<dbReference type="GO" id="GO:0004930">
    <property type="term" value="F:G protein-coupled receptor activity"/>
    <property type="evidence" value="ECO:0007669"/>
    <property type="project" value="UniProtKB-KW"/>
</dbReference>
<keyword evidence="3 10" id="KW-0716">Sensory transduction</keyword>
<sequence length="345" mass="38720">MLVTLVEADHMISSFMKAEEHPGKEERQVAMIEAKNFTSVKEFILLGLTSDRKIQLLLFVLILIFYLTTVLGNLLIIILVESDIQLNTPMYYFLSHLAVIEICYVTSTMPIMLSHLMAGNGAISFPLCITQIFVLGSMATTESLLLGVMAYDRYLAICSPLIYTVVMDQRCQLQFALACWIIAPLLCAVCDAFLVSQPYCGPNQVNHFMCEIPAVLKLSCGDTQLVENIVSGAGALLLLLPLCVILTSYVFILYSVFHMKSTVGQRKALYTCGSHLLVVIFFYGPSLYIYIIPKSISAPDHNKHSAIFYILVTPLLNPIIYTLRNKDIHRSIRKILQKKDFDQKT</sequence>
<proteinExistence type="inferred from homology"/>
<keyword evidence="9" id="KW-0297">G-protein coupled receptor</keyword>
<name>A0AAW1B762_CROAD</name>
<evidence type="ECO:0000256" key="10">
    <source>
        <dbReference type="RuleBase" id="RU363047"/>
    </source>
</evidence>
<comment type="subcellular location">
    <subcellularLocation>
        <location evidence="1 10">Cell membrane</location>
        <topology evidence="1 10">Multi-pass membrane protein</topology>
    </subcellularLocation>
</comment>
<keyword evidence="6 10" id="KW-1133">Transmembrane helix</keyword>
<dbReference type="GO" id="GO:0005886">
    <property type="term" value="C:plasma membrane"/>
    <property type="evidence" value="ECO:0007669"/>
    <property type="project" value="UniProtKB-SubCell"/>
</dbReference>
<dbReference type="InterPro" id="IPR000276">
    <property type="entry name" value="GPCR_Rhodpsn"/>
</dbReference>
<dbReference type="EMBL" id="JAOTOJ010000008">
    <property type="protein sequence ID" value="KAK9397794.1"/>
    <property type="molecule type" value="Genomic_DNA"/>
</dbReference>
<dbReference type="PRINTS" id="PR00237">
    <property type="entry name" value="GPCRRHODOPSN"/>
</dbReference>
<evidence type="ECO:0000313" key="12">
    <source>
        <dbReference type="EMBL" id="KAK9397794.1"/>
    </source>
</evidence>
<dbReference type="Gene3D" id="1.20.1070.10">
    <property type="entry name" value="Rhodopsin 7-helix transmembrane proteins"/>
    <property type="match status" value="1"/>
</dbReference>
<dbReference type="Pfam" id="PF13853">
    <property type="entry name" value="7tm_4"/>
    <property type="match status" value="1"/>
</dbReference>
<evidence type="ECO:0000313" key="13">
    <source>
        <dbReference type="Proteomes" id="UP001474421"/>
    </source>
</evidence>
<evidence type="ECO:0000256" key="7">
    <source>
        <dbReference type="ARBA" id="ARBA00023136"/>
    </source>
</evidence>
<evidence type="ECO:0000256" key="2">
    <source>
        <dbReference type="ARBA" id="ARBA00022475"/>
    </source>
</evidence>
<dbReference type="AlphaFoldDB" id="A0AAW1B762"/>
<dbReference type="InterPro" id="IPR000725">
    <property type="entry name" value="Olfact_rcpt"/>
</dbReference>
<evidence type="ECO:0000256" key="6">
    <source>
        <dbReference type="ARBA" id="ARBA00022989"/>
    </source>
</evidence>
<keyword evidence="4 9" id="KW-0812">Transmembrane</keyword>
<keyword evidence="9 12" id="KW-0675">Receptor</keyword>
<feature type="transmembrane region" description="Helical" evidence="10">
    <location>
        <begin position="269"/>
        <end position="291"/>
    </location>
</feature>
<dbReference type="GO" id="GO:0004984">
    <property type="term" value="F:olfactory receptor activity"/>
    <property type="evidence" value="ECO:0007669"/>
    <property type="project" value="InterPro"/>
</dbReference>
<evidence type="ECO:0000259" key="11">
    <source>
        <dbReference type="PROSITE" id="PS50262"/>
    </source>
</evidence>
<dbReference type="FunFam" id="1.20.1070.10:FF:000008">
    <property type="entry name" value="Olfactory receptor"/>
    <property type="match status" value="1"/>
</dbReference>
<dbReference type="PROSITE" id="PS00237">
    <property type="entry name" value="G_PROTEIN_RECEP_F1_1"/>
    <property type="match status" value="1"/>
</dbReference>
<feature type="transmembrane region" description="Helical" evidence="10">
    <location>
        <begin position="120"/>
        <end position="138"/>
    </location>
</feature>
<keyword evidence="7 10" id="KW-0472">Membrane</keyword>
<evidence type="ECO:0000256" key="8">
    <source>
        <dbReference type="ARBA" id="ARBA00023224"/>
    </source>
</evidence>
<evidence type="ECO:0000256" key="1">
    <source>
        <dbReference type="ARBA" id="ARBA00004651"/>
    </source>
</evidence>
<dbReference type="SUPFAM" id="SSF81321">
    <property type="entry name" value="Family A G protein-coupled receptor-like"/>
    <property type="match status" value="1"/>
</dbReference>
<dbReference type="Proteomes" id="UP001474421">
    <property type="component" value="Unassembled WGS sequence"/>
</dbReference>
<reference evidence="12 13" key="1">
    <citation type="journal article" date="2024" name="Proc. Natl. Acad. Sci. U.S.A.">
        <title>The genetic regulatory architecture and epigenomic basis for age-related changes in rattlesnake venom.</title>
        <authorList>
            <person name="Hogan M.P."/>
            <person name="Holding M.L."/>
            <person name="Nystrom G.S."/>
            <person name="Colston T.J."/>
            <person name="Bartlett D.A."/>
            <person name="Mason A.J."/>
            <person name="Ellsworth S.A."/>
            <person name="Rautsaw R.M."/>
            <person name="Lawrence K.C."/>
            <person name="Strickland J.L."/>
            <person name="He B."/>
            <person name="Fraser P."/>
            <person name="Margres M.J."/>
            <person name="Gilbert D.M."/>
            <person name="Gibbs H.L."/>
            <person name="Parkinson C.L."/>
            <person name="Rokyta D.R."/>
        </authorList>
    </citation>
    <scope>NUCLEOTIDE SEQUENCE [LARGE SCALE GENOMIC DNA]</scope>
    <source>
        <strain evidence="12">DRR0105</strain>
    </source>
</reference>
<feature type="transmembrane region" description="Helical" evidence="10">
    <location>
        <begin position="235"/>
        <end position="257"/>
    </location>
</feature>
<feature type="transmembrane region" description="Helical" evidence="10">
    <location>
        <begin position="306"/>
        <end position="323"/>
    </location>
</feature>
<keyword evidence="5 10" id="KW-0552">Olfaction</keyword>
<feature type="transmembrane region" description="Helical" evidence="10">
    <location>
        <begin position="91"/>
        <end position="113"/>
    </location>
</feature>
<feature type="transmembrane region" description="Helical" evidence="10">
    <location>
        <begin position="56"/>
        <end position="79"/>
    </location>
</feature>
<evidence type="ECO:0000256" key="9">
    <source>
        <dbReference type="RuleBase" id="RU000688"/>
    </source>
</evidence>
<evidence type="ECO:0000256" key="4">
    <source>
        <dbReference type="ARBA" id="ARBA00022692"/>
    </source>
</evidence>
<keyword evidence="13" id="KW-1185">Reference proteome</keyword>
<comment type="similarity">
    <text evidence="9">Belongs to the G-protein coupled receptor 1 family.</text>
</comment>